<dbReference type="Proteomes" id="UP001054945">
    <property type="component" value="Unassembled WGS sequence"/>
</dbReference>
<sequence>MQIEFIDAQQCSFSQKHKNHIRQKRGSEHKNSRFKKSSTADGRRGDVFRDSIIREATLGAQLKGQTFSGEVDSGSFAYKRFLLLQFQQKKNLCSFFERKRHQHRKANIQMMFCCVA</sequence>
<feature type="region of interest" description="Disordered" evidence="1">
    <location>
        <begin position="14"/>
        <end position="45"/>
    </location>
</feature>
<protein>
    <submittedName>
        <fullName evidence="2">Uncharacterized protein</fullName>
    </submittedName>
</protein>
<comment type="caution">
    <text evidence="2">The sequence shown here is derived from an EMBL/GenBank/DDBJ whole genome shotgun (WGS) entry which is preliminary data.</text>
</comment>
<proteinExistence type="predicted"/>
<organism evidence="2 3">
    <name type="scientific">Caerostris extrusa</name>
    <name type="common">Bark spider</name>
    <name type="synonym">Caerostris bankana</name>
    <dbReference type="NCBI Taxonomy" id="172846"/>
    <lineage>
        <taxon>Eukaryota</taxon>
        <taxon>Metazoa</taxon>
        <taxon>Ecdysozoa</taxon>
        <taxon>Arthropoda</taxon>
        <taxon>Chelicerata</taxon>
        <taxon>Arachnida</taxon>
        <taxon>Araneae</taxon>
        <taxon>Araneomorphae</taxon>
        <taxon>Entelegynae</taxon>
        <taxon>Araneoidea</taxon>
        <taxon>Araneidae</taxon>
        <taxon>Caerostris</taxon>
    </lineage>
</organism>
<gene>
    <name evidence="2" type="ORF">CEXT_732771</name>
</gene>
<keyword evidence="3" id="KW-1185">Reference proteome</keyword>
<dbReference type="EMBL" id="BPLR01007051">
    <property type="protein sequence ID" value="GIY14168.1"/>
    <property type="molecule type" value="Genomic_DNA"/>
</dbReference>
<name>A0AAV4QVW0_CAEEX</name>
<accession>A0AAV4QVW0</accession>
<evidence type="ECO:0000313" key="3">
    <source>
        <dbReference type="Proteomes" id="UP001054945"/>
    </source>
</evidence>
<evidence type="ECO:0000256" key="1">
    <source>
        <dbReference type="SAM" id="MobiDB-lite"/>
    </source>
</evidence>
<dbReference type="AlphaFoldDB" id="A0AAV4QVW0"/>
<feature type="compositionally biased region" description="Basic residues" evidence="1">
    <location>
        <begin position="15"/>
        <end position="24"/>
    </location>
</feature>
<reference evidence="2 3" key="1">
    <citation type="submission" date="2021-06" db="EMBL/GenBank/DDBJ databases">
        <title>Caerostris extrusa draft genome.</title>
        <authorList>
            <person name="Kono N."/>
            <person name="Arakawa K."/>
        </authorList>
    </citation>
    <scope>NUCLEOTIDE SEQUENCE [LARGE SCALE GENOMIC DNA]</scope>
</reference>
<evidence type="ECO:0000313" key="2">
    <source>
        <dbReference type="EMBL" id="GIY14168.1"/>
    </source>
</evidence>